<dbReference type="EMBL" id="FO904940">
    <property type="protein sequence ID" value="CDP29149.1"/>
    <property type="molecule type" value="Genomic_DNA"/>
</dbReference>
<feature type="compositionally biased region" description="Low complexity" evidence="1">
    <location>
        <begin position="440"/>
        <end position="455"/>
    </location>
</feature>
<dbReference type="Gene3D" id="3.90.1200.10">
    <property type="match status" value="1"/>
</dbReference>
<dbReference type="KEGG" id="pan:PODANSg1314"/>
<organism evidence="2">
    <name type="scientific">Podospora anserina (strain S / ATCC MYA-4624 / DSM 980 / FGSC 10383)</name>
    <name type="common">Pleurage anserina</name>
    <dbReference type="NCBI Taxonomy" id="515849"/>
    <lineage>
        <taxon>Eukaryota</taxon>
        <taxon>Fungi</taxon>
        <taxon>Dikarya</taxon>
        <taxon>Ascomycota</taxon>
        <taxon>Pezizomycotina</taxon>
        <taxon>Sordariomycetes</taxon>
        <taxon>Sordariomycetidae</taxon>
        <taxon>Sordariales</taxon>
        <taxon>Podosporaceae</taxon>
        <taxon>Podospora</taxon>
        <taxon>Podospora anserina</taxon>
    </lineage>
</organism>
<dbReference type="Proteomes" id="UP000001197">
    <property type="component" value="Chromosome 5"/>
</dbReference>
<sequence length="564" mass="64098">MSEQPSPEPRPDRRTREVAMYGDEMVEERQEASYDWVNEKIQNPELRTEIIRIVKKYHGGRAGKWHSSLCGSYNAVFVIEFQDPESYGMMRVPLPRFSLELREEKVQAEVNLMRYVAANTTIPIPHIYHSGTASQNPTGLGPFIIMDYHPNLVHLSTFLADPDTDPEAPNTINPTMPEDKILSLYRQMSNILLQLDKLTMPQSGCLGYVDGEYTVHARALPQTLTDTITMAGCPESVLGPSNRVLNTSHEVYQFLTDLHIAQLVFQRNDAVESADDARDKYTARHMLRRAAYMNLLPSPSYTSRQEHITPTPETFKLICDDLTPHNVLVDPETGEVRAVIDWEWAWFGPRSMAADPPWWLMLRKPDMWNGGVEGGLDDWVGKYPKYLGIFLRALEQEEEKLGKGQEVTVPCLGEPLEDDKVAEDGTVSERLDNLHISGDSSSSSTTTTTTTTISTNQEGPKEPPLSVRMRKNWEDGSFWINYAARRSYGLDPIYWKFIDERLFGENPAGGYEKRAESMTAEARELMEMVVTDKMKEKNGERKVVEWFAEEARGHLARVLGYGQL</sequence>
<dbReference type="AlphaFoldDB" id="B2AF57"/>
<gene>
    <name evidence="2" type="ORF">PODANS_5_470</name>
</gene>
<evidence type="ECO:0000313" key="4">
    <source>
        <dbReference type="Proteomes" id="UP000001197"/>
    </source>
</evidence>
<dbReference type="eggNOG" id="ENOG502SKQE">
    <property type="taxonomic scope" value="Eukaryota"/>
</dbReference>
<dbReference type="PANTHER" id="PTHR21310">
    <property type="entry name" value="AMINOGLYCOSIDE PHOSPHOTRANSFERASE-RELATED-RELATED"/>
    <property type="match status" value="1"/>
</dbReference>
<protein>
    <submittedName>
        <fullName evidence="2">Podospora anserina S mat+ genomic DNA chromosome 5, supercontig 1</fullName>
    </submittedName>
</protein>
<reference evidence="4" key="3">
    <citation type="journal article" date="2014" name="Genetics">
        <title>Maintaining two mating types: Structure of the mating type locus and its role in heterokaryosis in Podospora anserina.</title>
        <authorList>
            <person name="Grognet P."/>
            <person name="Bidard F."/>
            <person name="Kuchly C."/>
            <person name="Tong L.C.H."/>
            <person name="Coppin E."/>
            <person name="Benkhali J.A."/>
            <person name="Couloux A."/>
            <person name="Wincker P."/>
            <person name="Debuchy R."/>
            <person name="Silar P."/>
        </authorList>
    </citation>
    <scope>GENOME REANNOTATION</scope>
    <source>
        <strain evidence="4">S / ATCC MYA-4624 / DSM 980 / FGSC 10383</strain>
    </source>
</reference>
<dbReference type="InterPro" id="IPR011009">
    <property type="entry name" value="Kinase-like_dom_sf"/>
</dbReference>
<dbReference type="InterPro" id="IPR051678">
    <property type="entry name" value="AGP_Transferase"/>
</dbReference>
<dbReference type="SUPFAM" id="SSF56112">
    <property type="entry name" value="Protein kinase-like (PK-like)"/>
    <property type="match status" value="1"/>
</dbReference>
<reference evidence="2 4" key="1">
    <citation type="journal article" date="2008" name="Genome Biol.">
        <title>The genome sequence of the model ascomycete fungus Podospora anserina.</title>
        <authorList>
            <person name="Espagne E."/>
            <person name="Lespinet O."/>
            <person name="Malagnac F."/>
            <person name="Da Silva C."/>
            <person name="Jaillon O."/>
            <person name="Porcel B.M."/>
            <person name="Couloux A."/>
            <person name="Aury J.-M."/>
            <person name="Segurens B."/>
            <person name="Poulain J."/>
            <person name="Anthouard V."/>
            <person name="Grossetete S."/>
            <person name="Khalili H."/>
            <person name="Coppin E."/>
            <person name="Dequard-Chablat M."/>
            <person name="Picard M."/>
            <person name="Contamine V."/>
            <person name="Arnaise S."/>
            <person name="Bourdais A."/>
            <person name="Berteaux-Lecellier V."/>
            <person name="Gautheret D."/>
            <person name="de Vries R.P."/>
            <person name="Battaglia E."/>
            <person name="Coutinho P.M."/>
            <person name="Danchin E.G.J."/>
            <person name="Henrissat B."/>
            <person name="El Khoury R."/>
            <person name="Sainsard-Chanet A."/>
            <person name="Boivin A."/>
            <person name="Pinan-Lucarre B."/>
            <person name="Sellem C.H."/>
            <person name="Debuchy R."/>
            <person name="Wincker P."/>
            <person name="Weissenbach J."/>
            <person name="Silar P."/>
        </authorList>
    </citation>
    <scope>NUCLEOTIDE SEQUENCE [LARGE SCALE GENOMIC DNA]</scope>
    <source>
        <strain evidence="4">S / ATCC MYA-4624 / DSM 980 / FGSC 10383</strain>
        <strain evidence="2">S mat+</strain>
    </source>
</reference>
<keyword evidence="4" id="KW-1185">Reference proteome</keyword>
<evidence type="ECO:0000256" key="1">
    <source>
        <dbReference type="SAM" id="MobiDB-lite"/>
    </source>
</evidence>
<dbReference type="EMBL" id="CU633457">
    <property type="protein sequence ID" value="CAP62074.1"/>
    <property type="molecule type" value="Genomic_DNA"/>
</dbReference>
<name>B2AF57_PODAN</name>
<dbReference type="PANTHER" id="PTHR21310:SF37">
    <property type="entry name" value="AMINOGLYCOSIDE PHOSPHOTRANSFERASE DOMAIN-CONTAINING PROTEIN"/>
    <property type="match status" value="1"/>
</dbReference>
<accession>B2AF57</accession>
<proteinExistence type="predicted"/>
<feature type="region of interest" description="Disordered" evidence="1">
    <location>
        <begin position="433"/>
        <end position="467"/>
    </location>
</feature>
<reference evidence="3" key="4">
    <citation type="submission" date="2015-04" db="EMBL/GenBank/DDBJ databases">
        <title>Maintaining two mating types: Structure of the mating type locus and its role in heterokaryosis in Podospora anserina.</title>
        <authorList>
            <person name="Grognet P."/>
            <person name="Bidard F."/>
            <person name="Kuchly C."/>
            <person name="Chan Ho Tong L."/>
            <person name="Coppin E."/>
            <person name="Ait Benkhali J."/>
            <person name="Couloux A."/>
            <person name="Wincker P."/>
            <person name="Debuchy R."/>
            <person name="Silar P."/>
        </authorList>
    </citation>
    <scope>NUCLEOTIDE SEQUENCE</scope>
</reference>
<reference evidence="2" key="2">
    <citation type="submission" date="2008-07" db="EMBL/GenBank/DDBJ databases">
        <authorList>
            <person name="Genoscope - CEA"/>
        </authorList>
    </citation>
    <scope>NUCLEOTIDE SEQUENCE</scope>
    <source>
        <strain evidence="2">S mat+</strain>
    </source>
</reference>
<dbReference type="VEuPathDB" id="FungiDB:PODANS_5_470"/>
<dbReference type="HOGENOM" id="CLU_028906_4_1_1"/>
<dbReference type="RefSeq" id="XP_001904296.1">
    <property type="nucleotide sequence ID" value="XM_001904261.1"/>
</dbReference>
<evidence type="ECO:0000313" key="3">
    <source>
        <dbReference type="EMBL" id="CDP29149.1"/>
    </source>
</evidence>
<dbReference type="OrthoDB" id="5412996at2759"/>
<dbReference type="GeneID" id="6188206"/>
<evidence type="ECO:0000313" key="2">
    <source>
        <dbReference type="EMBL" id="CAP62074.1"/>
    </source>
</evidence>